<feature type="region of interest" description="Disordered" evidence="1">
    <location>
        <begin position="1"/>
        <end position="29"/>
    </location>
</feature>
<accession>C0PD36</accession>
<reference evidence="2" key="1">
    <citation type="journal article" date="2009" name="PLoS Genet.">
        <title>Sequencing, mapping, and analysis of 27,455 maize full-length cDNAs.</title>
        <authorList>
            <person name="Soderlund C."/>
            <person name="Descour A."/>
            <person name="Kudrna D."/>
            <person name="Bomhoff M."/>
            <person name="Boyd L."/>
            <person name="Currie J."/>
            <person name="Angelova A."/>
            <person name="Collura K."/>
            <person name="Wissotski M."/>
            <person name="Ashley E."/>
            <person name="Morrow D."/>
            <person name="Fernandes J."/>
            <person name="Walbot V."/>
            <person name="Yu Y."/>
        </authorList>
    </citation>
    <scope>NUCLEOTIDE SEQUENCE</scope>
    <source>
        <strain evidence="2">B73</strain>
    </source>
</reference>
<sequence>MHAYTPSSASATGRRRSGGLRRRAASLPP</sequence>
<evidence type="ECO:0000313" key="2">
    <source>
        <dbReference type="EMBL" id="ACN32081.1"/>
    </source>
</evidence>
<reference evidence="2" key="2">
    <citation type="submission" date="2012-06" db="EMBL/GenBank/DDBJ databases">
        <authorList>
            <person name="Yu Y."/>
            <person name="Currie J."/>
            <person name="Lomeli R."/>
            <person name="Angelova A."/>
            <person name="Collura K."/>
            <person name="Wissotski M."/>
            <person name="Campos D."/>
            <person name="Kudrna D."/>
            <person name="Golser W."/>
            <person name="Ashely E."/>
            <person name="Descour A."/>
            <person name="Fernandes J."/>
            <person name="Soderlund C."/>
            <person name="Walbot V."/>
        </authorList>
    </citation>
    <scope>NUCLEOTIDE SEQUENCE</scope>
    <source>
        <strain evidence="2">B73</strain>
    </source>
</reference>
<proteinExistence type="evidence at transcript level"/>
<evidence type="ECO:0000256" key="1">
    <source>
        <dbReference type="SAM" id="MobiDB-lite"/>
    </source>
</evidence>
<feature type="compositionally biased region" description="Basic residues" evidence="1">
    <location>
        <begin position="13"/>
        <end position="29"/>
    </location>
</feature>
<name>C0PD36_MAIZE</name>
<dbReference type="AlphaFoldDB" id="C0PD36"/>
<protein>
    <submittedName>
        <fullName evidence="2">Uncharacterized protein</fullName>
    </submittedName>
</protein>
<organism evidence="2">
    <name type="scientific">Zea mays</name>
    <name type="common">Maize</name>
    <dbReference type="NCBI Taxonomy" id="4577"/>
    <lineage>
        <taxon>Eukaryota</taxon>
        <taxon>Viridiplantae</taxon>
        <taxon>Streptophyta</taxon>
        <taxon>Embryophyta</taxon>
        <taxon>Tracheophyta</taxon>
        <taxon>Spermatophyta</taxon>
        <taxon>Magnoliopsida</taxon>
        <taxon>Liliopsida</taxon>
        <taxon>Poales</taxon>
        <taxon>Poaceae</taxon>
        <taxon>PACMAD clade</taxon>
        <taxon>Panicoideae</taxon>
        <taxon>Andropogonodae</taxon>
        <taxon>Andropogoneae</taxon>
        <taxon>Tripsacinae</taxon>
        <taxon>Zea</taxon>
    </lineage>
</organism>
<dbReference type="EMBL" id="BT066205">
    <property type="protein sequence ID" value="ACN32081.1"/>
    <property type="molecule type" value="mRNA"/>
</dbReference>